<keyword evidence="1" id="KW-0175">Coiled coil</keyword>
<protein>
    <submittedName>
        <fullName evidence="2">Uncharacterized protein</fullName>
    </submittedName>
</protein>
<dbReference type="EMBL" id="RRYP01012450">
    <property type="protein sequence ID" value="TNV77103.1"/>
    <property type="molecule type" value="Genomic_DNA"/>
</dbReference>
<evidence type="ECO:0000256" key="1">
    <source>
        <dbReference type="SAM" id="Coils"/>
    </source>
</evidence>
<accession>A0A8J8T0J4</accession>
<keyword evidence="3" id="KW-1185">Reference proteome</keyword>
<name>A0A8J8T0J4_HALGN</name>
<gene>
    <name evidence="2" type="ORF">FGO68_gene8435</name>
</gene>
<evidence type="ECO:0000313" key="2">
    <source>
        <dbReference type="EMBL" id="TNV77103.1"/>
    </source>
</evidence>
<comment type="caution">
    <text evidence="2">The sequence shown here is derived from an EMBL/GenBank/DDBJ whole genome shotgun (WGS) entry which is preliminary data.</text>
</comment>
<dbReference type="Proteomes" id="UP000785679">
    <property type="component" value="Unassembled WGS sequence"/>
</dbReference>
<proteinExistence type="predicted"/>
<reference evidence="2" key="1">
    <citation type="submission" date="2019-06" db="EMBL/GenBank/DDBJ databases">
        <authorList>
            <person name="Zheng W."/>
        </authorList>
    </citation>
    <scope>NUCLEOTIDE SEQUENCE</scope>
    <source>
        <strain evidence="2">QDHG01</strain>
    </source>
</reference>
<feature type="coiled-coil region" evidence="1">
    <location>
        <begin position="68"/>
        <end position="102"/>
    </location>
</feature>
<dbReference type="AlphaFoldDB" id="A0A8J8T0J4"/>
<organism evidence="2 3">
    <name type="scientific">Halteria grandinella</name>
    <dbReference type="NCBI Taxonomy" id="5974"/>
    <lineage>
        <taxon>Eukaryota</taxon>
        <taxon>Sar</taxon>
        <taxon>Alveolata</taxon>
        <taxon>Ciliophora</taxon>
        <taxon>Intramacronucleata</taxon>
        <taxon>Spirotrichea</taxon>
        <taxon>Stichotrichia</taxon>
        <taxon>Sporadotrichida</taxon>
        <taxon>Halteriidae</taxon>
        <taxon>Halteria</taxon>
    </lineage>
</organism>
<evidence type="ECO:0000313" key="3">
    <source>
        <dbReference type="Proteomes" id="UP000785679"/>
    </source>
</evidence>
<sequence length="347" mass="40992">MRGNNSIEINFQSDWLNILFELCNQQQIYFQRMGGSTWYNQNPVAHVVGVVASGTVAYISYRYIKRIFQLERLERQRQNQENQRFQEEHIQQEQKVREQNERQQRASQVLGILQGALAEAVGDALLNQAIENYLTGVPSIIRRIIELGRPQRAANGLLTDDYYFSLCQVVCREAKSLWDGKIMERREHLRRKRTDDYKKCLDDMLEKSQLTIFNELLLTALTHEFLGLTKQQADQLRGGLSAQAKEQLGQILSYNPREDPNLNLERTKEIYRKTDDQKVELFLKFKRDEARVNPKFQRMQLQDIYFVQFGVEEEEFIAAFRKHKLEEDEEVIQFKIGQIRKYALVEF</sequence>